<keyword evidence="4" id="KW-0503">Monooxygenase</keyword>
<dbReference type="PANTHER" id="PTHR42847:SF4">
    <property type="entry name" value="ALKANESULFONATE MONOOXYGENASE-RELATED"/>
    <property type="match status" value="1"/>
</dbReference>
<dbReference type="EMBL" id="ANBP01000044">
    <property type="protein sequence ID" value="KAB7752609.1"/>
    <property type="molecule type" value="Genomic_DNA"/>
</dbReference>
<dbReference type="Gene3D" id="3.20.20.30">
    <property type="entry name" value="Luciferase-like domain"/>
    <property type="match status" value="1"/>
</dbReference>
<comment type="caution">
    <text evidence="6">The sequence shown here is derived from an EMBL/GenBank/DDBJ whole genome shotgun (WGS) entry which is preliminary data.</text>
</comment>
<keyword evidence="3" id="KW-0560">Oxidoreductase</keyword>
<evidence type="ECO:0000259" key="5">
    <source>
        <dbReference type="Pfam" id="PF00296"/>
    </source>
</evidence>
<reference evidence="6 7" key="1">
    <citation type="submission" date="2012-10" db="EMBL/GenBank/DDBJ databases">
        <title>The draft sequence of the Mycobacterium pheli genome.</title>
        <authorList>
            <person name="Pettersson B.M.F."/>
            <person name="Das S."/>
            <person name="Dasgupta S."/>
            <person name="Bhattacharya A."/>
            <person name="Kirsebom L.A."/>
        </authorList>
    </citation>
    <scope>NUCLEOTIDE SEQUENCE [LARGE SCALE GENOMIC DNA]</scope>
    <source>
        <strain evidence="6 7">CCUG 21000</strain>
    </source>
</reference>
<name>A0A5N5UVV8_MYCPH</name>
<dbReference type="InterPro" id="IPR011251">
    <property type="entry name" value="Luciferase-like_dom"/>
</dbReference>
<dbReference type="PANTHER" id="PTHR42847">
    <property type="entry name" value="ALKANESULFONATE MONOOXYGENASE"/>
    <property type="match status" value="1"/>
</dbReference>
<organism evidence="6 7">
    <name type="scientific">Mycolicibacterium phlei DSM 43239 = CCUG 21000</name>
    <dbReference type="NCBI Taxonomy" id="1226750"/>
    <lineage>
        <taxon>Bacteria</taxon>
        <taxon>Bacillati</taxon>
        <taxon>Actinomycetota</taxon>
        <taxon>Actinomycetes</taxon>
        <taxon>Mycobacteriales</taxon>
        <taxon>Mycobacteriaceae</taxon>
        <taxon>Mycolicibacterium</taxon>
    </lineage>
</organism>
<dbReference type="RefSeq" id="WP_061481814.1">
    <property type="nucleotide sequence ID" value="NZ_ANBO01000043.1"/>
</dbReference>
<evidence type="ECO:0000256" key="1">
    <source>
        <dbReference type="ARBA" id="ARBA00022630"/>
    </source>
</evidence>
<proteinExistence type="predicted"/>
<evidence type="ECO:0000256" key="2">
    <source>
        <dbReference type="ARBA" id="ARBA00022643"/>
    </source>
</evidence>
<keyword evidence="7" id="KW-1185">Reference proteome</keyword>
<evidence type="ECO:0000313" key="7">
    <source>
        <dbReference type="Proteomes" id="UP000325690"/>
    </source>
</evidence>
<dbReference type="GO" id="GO:0008726">
    <property type="term" value="F:alkanesulfonate monooxygenase activity"/>
    <property type="evidence" value="ECO:0007669"/>
    <property type="project" value="TreeGrafter"/>
</dbReference>
<protein>
    <submittedName>
        <fullName evidence="6">Luciferase</fullName>
    </submittedName>
</protein>
<keyword evidence="2" id="KW-0288">FMN</keyword>
<evidence type="ECO:0000256" key="4">
    <source>
        <dbReference type="ARBA" id="ARBA00023033"/>
    </source>
</evidence>
<dbReference type="GO" id="GO:0046306">
    <property type="term" value="P:alkanesulfonate catabolic process"/>
    <property type="evidence" value="ECO:0007669"/>
    <property type="project" value="TreeGrafter"/>
</dbReference>
<dbReference type="Proteomes" id="UP000325690">
    <property type="component" value="Unassembled WGS sequence"/>
</dbReference>
<dbReference type="InterPro" id="IPR036661">
    <property type="entry name" value="Luciferase-like_sf"/>
</dbReference>
<dbReference type="Pfam" id="PF00296">
    <property type="entry name" value="Bac_luciferase"/>
    <property type="match status" value="1"/>
</dbReference>
<dbReference type="NCBIfam" id="TIGR03619">
    <property type="entry name" value="F420_Rv2161c"/>
    <property type="match status" value="1"/>
</dbReference>
<evidence type="ECO:0000313" key="6">
    <source>
        <dbReference type="EMBL" id="KAB7752609.1"/>
    </source>
</evidence>
<dbReference type="InterPro" id="IPR050172">
    <property type="entry name" value="SsuD_RutA_monooxygenase"/>
</dbReference>
<gene>
    <name evidence="6" type="ORF">MPHL21000_21850</name>
</gene>
<dbReference type="AlphaFoldDB" id="A0A5N5UVV8"/>
<dbReference type="InterPro" id="IPR019921">
    <property type="entry name" value="Lucif-like_OxRdtase_Rv2161c"/>
</dbReference>
<keyword evidence="1" id="KW-0285">Flavoprotein</keyword>
<dbReference type="SUPFAM" id="SSF51679">
    <property type="entry name" value="Bacterial luciferase-like"/>
    <property type="match status" value="1"/>
</dbReference>
<dbReference type="GeneID" id="74302683"/>
<feature type="domain" description="Luciferase-like" evidence="5">
    <location>
        <begin position="13"/>
        <end position="256"/>
    </location>
</feature>
<accession>A0A5N5UVV8</accession>
<evidence type="ECO:0000256" key="3">
    <source>
        <dbReference type="ARBA" id="ARBA00023002"/>
    </source>
</evidence>
<sequence>MKYAVVAPVAAGVTADPGYMTAFAQHLEACGFESIVVVEHTVLMTHYASVYPYDPSGRVELPADCVVPDPLDLLAFLAGRTSTLTLATGVLVLPNHHPVVLAKRLATVDVLSGGRLRLCVGMGWLKEEIEACGTDFATRGRRADEQLAVLRRLWADEPGGADFHGTFFDFENGMCYPKPLGTIPIHIGGHSSAAARRAGRLGDGFQPLGVAGADLTRLVTLMREEAERAGRDPDALELSLGHAVAKIDAERAERLAALGADRLVLAMPPVTDIDEARDLLSACADRLGLTP</sequence>